<evidence type="ECO:0000313" key="1">
    <source>
        <dbReference type="EMBL" id="CAF3907905.1"/>
    </source>
</evidence>
<dbReference type="Proteomes" id="UP000663874">
    <property type="component" value="Unassembled WGS sequence"/>
</dbReference>
<evidence type="ECO:0000313" key="2">
    <source>
        <dbReference type="Proteomes" id="UP000663874"/>
    </source>
</evidence>
<dbReference type="EMBL" id="CAJOBE010003936">
    <property type="protein sequence ID" value="CAF3907905.1"/>
    <property type="molecule type" value="Genomic_DNA"/>
</dbReference>
<comment type="caution">
    <text evidence="1">The sequence shown here is derived from an EMBL/GenBank/DDBJ whole genome shotgun (WGS) entry which is preliminary data.</text>
</comment>
<feature type="non-terminal residue" evidence="1">
    <location>
        <position position="41"/>
    </location>
</feature>
<gene>
    <name evidence="1" type="ORF">FNK824_LOCUS20934</name>
</gene>
<dbReference type="AlphaFoldDB" id="A0A819I7Y7"/>
<sequence>MEATVSAIIKELKLNDEQITNIYNYGSWVYGTNHLKSASDV</sequence>
<proteinExistence type="predicted"/>
<accession>A0A819I7Y7</accession>
<protein>
    <submittedName>
        <fullName evidence="1">Uncharacterized protein</fullName>
    </submittedName>
</protein>
<organism evidence="1 2">
    <name type="scientific">Rotaria sordida</name>
    <dbReference type="NCBI Taxonomy" id="392033"/>
    <lineage>
        <taxon>Eukaryota</taxon>
        <taxon>Metazoa</taxon>
        <taxon>Spiralia</taxon>
        <taxon>Gnathifera</taxon>
        <taxon>Rotifera</taxon>
        <taxon>Eurotatoria</taxon>
        <taxon>Bdelloidea</taxon>
        <taxon>Philodinida</taxon>
        <taxon>Philodinidae</taxon>
        <taxon>Rotaria</taxon>
    </lineage>
</organism>
<name>A0A819I7Y7_9BILA</name>
<reference evidence="1" key="1">
    <citation type="submission" date="2021-02" db="EMBL/GenBank/DDBJ databases">
        <authorList>
            <person name="Nowell W R."/>
        </authorList>
    </citation>
    <scope>NUCLEOTIDE SEQUENCE</scope>
</reference>